<feature type="region of interest" description="Disordered" evidence="1">
    <location>
        <begin position="201"/>
        <end position="239"/>
    </location>
</feature>
<feature type="compositionally biased region" description="Polar residues" evidence="1">
    <location>
        <begin position="1108"/>
        <end position="1126"/>
    </location>
</feature>
<protein>
    <recommendedName>
        <fullName evidence="2">C2H2-type domain-containing protein</fullName>
    </recommendedName>
</protein>
<reference evidence="3 4" key="1">
    <citation type="journal article" date="2015" name="Environ. Microbiol.">
        <title>Metagenome sequence of Elaphomyces granulatus from sporocarp tissue reveals Ascomycota ectomycorrhizal fingerprints of genome expansion and a Proteobacteria-rich microbiome.</title>
        <authorList>
            <person name="Quandt C.A."/>
            <person name="Kohler A."/>
            <person name="Hesse C.N."/>
            <person name="Sharpton T.J."/>
            <person name="Martin F."/>
            <person name="Spatafora J.W."/>
        </authorList>
    </citation>
    <scope>NUCLEOTIDE SEQUENCE [LARGE SCALE GENOMIC DNA]</scope>
    <source>
        <strain evidence="3 4">OSC145934</strain>
    </source>
</reference>
<evidence type="ECO:0000256" key="1">
    <source>
        <dbReference type="SAM" id="MobiDB-lite"/>
    </source>
</evidence>
<feature type="compositionally biased region" description="Polar residues" evidence="1">
    <location>
        <begin position="1419"/>
        <end position="1431"/>
    </location>
</feature>
<feature type="compositionally biased region" description="Polar residues" evidence="1">
    <location>
        <begin position="922"/>
        <end position="935"/>
    </location>
</feature>
<feature type="region of interest" description="Disordered" evidence="1">
    <location>
        <begin position="62"/>
        <end position="178"/>
    </location>
</feature>
<feature type="compositionally biased region" description="Basic and acidic residues" evidence="1">
    <location>
        <begin position="650"/>
        <end position="668"/>
    </location>
</feature>
<feature type="compositionally biased region" description="Polar residues" evidence="1">
    <location>
        <begin position="612"/>
        <end position="625"/>
    </location>
</feature>
<dbReference type="Proteomes" id="UP000243515">
    <property type="component" value="Unassembled WGS sequence"/>
</dbReference>
<feature type="compositionally biased region" description="Pro residues" evidence="1">
    <location>
        <begin position="1129"/>
        <end position="1139"/>
    </location>
</feature>
<feature type="domain" description="C2H2-type" evidence="2">
    <location>
        <begin position="1441"/>
        <end position="1464"/>
    </location>
</feature>
<evidence type="ECO:0000313" key="3">
    <source>
        <dbReference type="EMBL" id="OXV08096.1"/>
    </source>
</evidence>
<feature type="region of interest" description="Disordered" evidence="1">
    <location>
        <begin position="513"/>
        <end position="1171"/>
    </location>
</feature>
<name>A0A232LVF7_9EURO</name>
<feature type="compositionally biased region" description="Low complexity" evidence="1">
    <location>
        <begin position="76"/>
        <end position="88"/>
    </location>
</feature>
<keyword evidence="4" id="KW-1185">Reference proteome</keyword>
<feature type="compositionally biased region" description="Polar residues" evidence="1">
    <location>
        <begin position="257"/>
        <end position="272"/>
    </location>
</feature>
<accession>A0A232LVF7</accession>
<feature type="compositionally biased region" description="Polar residues" evidence="1">
    <location>
        <begin position="520"/>
        <end position="529"/>
    </location>
</feature>
<feature type="region of interest" description="Disordered" evidence="1">
    <location>
        <begin position="257"/>
        <end position="345"/>
    </location>
</feature>
<feature type="region of interest" description="Disordered" evidence="1">
    <location>
        <begin position="378"/>
        <end position="411"/>
    </location>
</feature>
<feature type="region of interest" description="Disordered" evidence="1">
    <location>
        <begin position="1353"/>
        <end position="1431"/>
    </location>
</feature>
<feature type="compositionally biased region" description="Polar residues" evidence="1">
    <location>
        <begin position="976"/>
        <end position="986"/>
    </location>
</feature>
<sequence length="1618" mass="171754">MSYQNPQYPLYQHAPQNASPMFPTGFQPTVSSSHNSGGQSPGYNVMGSQASLQNTPFAQGRQLDSSYTTSGSQNVFQSQPFPSTQQSSLLTLGPPPFPVPALVSASTKQPNSLSTSISQHQEQSKPGHVPGCDVMRSQNTTARERQLDSSKYTTSKNQNVSQSQPFPSTNQSSSLTLGPPPFPVPAVISASTPLFRVPTKMKQPNALSTSISQQEQPPINATGRSHATNESQQQQYDSNTSNIPVASVNIYQSPYVQPGVPQSNAPKSQTSAEVGVDQMSYSSNSTSVPPATANDTAARRSNVLASEGPRTSAPDLMPANTSPESSDVHTAEPEPVTQAGTPNGDMAIEMRKMISKLQEWRRKDPGLFSKVWDDLKKGQLPNENVPSQSSPQKLARPQATTNTSSNAVAGISSDVTKPAVVPAAVQQPAPKSSQLGSKQYALAQAASEYLTNDPLNKNRPVSVHMLMSILDGNPSYLDLCKQLESQKISLHIGKFAKHLLVAVPDLNSESRNLRSKLESMKSTVKAQTKSSPAPPPPPASPTSSQVTVEPESEPVARPGSKSELIKSTMSAQTKDLEPSPASPPPSPSNSTQVTVEPQSEPVARAESKFESTKSNLSTQTQDLNLSSAPPPPAPSTGTLVTVEPQSEPVVRPESKSESIKLTSKDLKPSSEPPPLAPSTDTRVTAEPQSGSELASLSTQTKDMKPSSATPPSPAPSTGITAEPQSGPVARPGESTKSTLSAESKDLNLLSLTPLPPTPSTGTRVTVGPPAARPRSKLEPITSTLRAQTKDLKPTSAPAPLPPSFAGTRITFGQSGRPGLNFESMKSTLRDLRPSSAIPPRSTGSRVTVRPRSGSKYESMKSTLRNLKPSSTPPPPPVPSTGSRVTRSGPVARSESMKSTLRDLKPASTPPPPYTPSPGSRVTVGQQSRRPAQNRSPCRALQPKLVLLPTSKSPPLAPSTGTRVTVGPQSGPVAWPDQNQSLPQVQQPKLVPLSTPPNANTSKSPTPAPSSTGTEVTSGPQSGPVTQPDQNHPILQPQLVPPLSIPQNVNASKSPPPASVLRASPSGPGPKETTARKRVFSEIIDLTTFSDEDTGASRRPPGIRHLEVPSSSTMSNQSPTATKDQQSAPAPTPTAEPPPAATTNLQPTKDQQPAPAPTPIADPPPAATTNLQRPDITPAASQASLSKSPIATPIATTNLQRPDIISATSQRPDIIPAASQVNLSKIASTPSNETSREALRKRYDIIKPLDKANALWRPSYHRDTIARDILIASGRHPTERPLNQHLQGLLDRFQGVNNKSDLETFGWDLIDPGGPPMPVVKAKDILVELSKAAGSREKGPARDSPRFAQSAALFSPGQQQPQSSGQSHSSPRLNGKAPDQSGKVATTRMDLPDPKGRPSRPGTKNKHPPKAPSRAAAVKATQSEAAIARTSSPPASYATYQCRWEGCQAELHDLSTLEKHVAKNHVPGHRFCRWRRCPNSQLKFVNDGLGLHLHKAHISPMAWKLGDGPSVAKTVIDPERYLSDSHGSLVTPEAASAGDVDSLIFPVGNAPIHAFNKMHGNQSNVEKAREVLKAVQHRQRKIGFGLEQGGCELAGPVRNSVMAGDEDFFAVVPIDRRSS</sequence>
<feature type="compositionally biased region" description="Polar residues" evidence="1">
    <location>
        <begin position="26"/>
        <end position="49"/>
    </location>
</feature>
<feature type="compositionally biased region" description="Polar residues" evidence="1">
    <location>
        <begin position="381"/>
        <end position="407"/>
    </location>
</feature>
<feature type="compositionally biased region" description="Polar residues" evidence="1">
    <location>
        <begin position="205"/>
        <end position="239"/>
    </location>
</feature>
<dbReference type="InterPro" id="IPR013087">
    <property type="entry name" value="Znf_C2H2_type"/>
</dbReference>
<proteinExistence type="predicted"/>
<organism evidence="3 4">
    <name type="scientific">Elaphomyces granulatus</name>
    <dbReference type="NCBI Taxonomy" id="519963"/>
    <lineage>
        <taxon>Eukaryota</taxon>
        <taxon>Fungi</taxon>
        <taxon>Dikarya</taxon>
        <taxon>Ascomycota</taxon>
        <taxon>Pezizomycotina</taxon>
        <taxon>Eurotiomycetes</taxon>
        <taxon>Eurotiomycetidae</taxon>
        <taxon>Eurotiales</taxon>
        <taxon>Elaphomycetaceae</taxon>
        <taxon>Elaphomyces</taxon>
    </lineage>
</organism>
<feature type="compositionally biased region" description="Pro residues" evidence="1">
    <location>
        <begin position="1153"/>
        <end position="1165"/>
    </location>
</feature>
<dbReference type="EMBL" id="NPHW01004322">
    <property type="protein sequence ID" value="OXV08096.1"/>
    <property type="molecule type" value="Genomic_DNA"/>
</dbReference>
<feature type="compositionally biased region" description="Polar residues" evidence="1">
    <location>
        <begin position="62"/>
        <end position="75"/>
    </location>
</feature>
<dbReference type="PROSITE" id="PS00028">
    <property type="entry name" value="ZINC_FINGER_C2H2_1"/>
    <property type="match status" value="1"/>
</dbReference>
<evidence type="ECO:0000259" key="2">
    <source>
        <dbReference type="PROSITE" id="PS00028"/>
    </source>
</evidence>
<gene>
    <name evidence="3" type="ORF">Egran_04144</name>
</gene>
<feature type="region of interest" description="Disordered" evidence="1">
    <location>
        <begin position="1"/>
        <end position="49"/>
    </location>
</feature>
<feature type="compositionally biased region" description="Low complexity" evidence="1">
    <location>
        <begin position="1000"/>
        <end position="1013"/>
    </location>
</feature>
<feature type="compositionally biased region" description="Polar residues" evidence="1">
    <location>
        <begin position="279"/>
        <end position="295"/>
    </location>
</feature>
<comment type="caution">
    <text evidence="3">The sequence shown here is derived from an EMBL/GenBank/DDBJ whole genome shotgun (WGS) entry which is preliminary data.</text>
</comment>
<feature type="compositionally biased region" description="Polar residues" evidence="1">
    <location>
        <begin position="1014"/>
        <end position="1029"/>
    </location>
</feature>
<feature type="compositionally biased region" description="Polar residues" evidence="1">
    <location>
        <begin position="678"/>
        <end position="700"/>
    </location>
</feature>
<feature type="compositionally biased region" description="Polar residues" evidence="1">
    <location>
        <begin position="149"/>
        <end position="176"/>
    </location>
</feature>
<evidence type="ECO:0000313" key="4">
    <source>
        <dbReference type="Proteomes" id="UP000243515"/>
    </source>
</evidence>
<feature type="compositionally biased region" description="Low complexity" evidence="1">
    <location>
        <begin position="1354"/>
        <end position="1370"/>
    </location>
</feature>
<feature type="compositionally biased region" description="Polar residues" evidence="1">
    <location>
        <begin position="104"/>
        <end position="121"/>
    </location>
</feature>
<dbReference type="OrthoDB" id="5424797at2759"/>